<dbReference type="Pfam" id="PF14371">
    <property type="entry name" value="DUF4412"/>
    <property type="match status" value="1"/>
</dbReference>
<reference evidence="4" key="1">
    <citation type="journal article" date="2019" name="Int. J. Syst. Evol. Microbiol.">
        <title>The Global Catalogue of Microorganisms (GCM) 10K type strain sequencing project: providing services to taxonomists for standard genome sequencing and annotation.</title>
        <authorList>
            <consortium name="The Broad Institute Genomics Platform"/>
            <consortium name="The Broad Institute Genome Sequencing Center for Infectious Disease"/>
            <person name="Wu L."/>
            <person name="Ma J."/>
        </authorList>
    </citation>
    <scope>NUCLEOTIDE SEQUENCE [LARGE SCALE GENOMIC DNA]</scope>
    <source>
        <strain evidence="4">CECT 7706</strain>
    </source>
</reference>
<evidence type="ECO:0000256" key="1">
    <source>
        <dbReference type="SAM" id="MobiDB-lite"/>
    </source>
</evidence>
<sequence>MKIKSTFLFLLTLSFLSWDSEAQLLKRLKNAASEGVARAVEKTVEKEVAKATQRQLEKAFSNLYGDMEVGENGEGGRSGGSSYDYSKIMSSVNMDVETESSYSFSGIAVMEIESTDEKGKASDPITFHSFLSDNPDYFGMEFIDPDDKKSKEKSVIIMDHKNQATVMLMENDEEKSSMAFSIDWGGMMEAVETADTAEDSSLDSEDFRFEKTGNTKDILGYTCEEYIVVSDDAEGSYWVSERPIEGLESFWSKNSPFITKKMKEENRDYFTNLPDGQIMEMDFASKEDESSSKMRMIEIDTDRPSNFDLSEYPNAMKASK</sequence>
<dbReference type="InterPro" id="IPR025524">
    <property type="entry name" value="DUF4412"/>
</dbReference>
<comment type="caution">
    <text evidence="3">The sequence shown here is derived from an EMBL/GenBank/DDBJ whole genome shotgun (WGS) entry which is preliminary data.</text>
</comment>
<dbReference type="RefSeq" id="WP_163385976.1">
    <property type="nucleotide sequence ID" value="NZ_JAUFQS010000009.1"/>
</dbReference>
<accession>A0ABT8C796</accession>
<dbReference type="Proteomes" id="UP001236663">
    <property type="component" value="Unassembled WGS sequence"/>
</dbReference>
<name>A0ABT8C796_9BACT</name>
<feature type="domain" description="DUF4412" evidence="2">
    <location>
        <begin position="110"/>
        <end position="250"/>
    </location>
</feature>
<evidence type="ECO:0000313" key="3">
    <source>
        <dbReference type="EMBL" id="MDN3688385.1"/>
    </source>
</evidence>
<evidence type="ECO:0000313" key="4">
    <source>
        <dbReference type="Proteomes" id="UP001236663"/>
    </source>
</evidence>
<evidence type="ECO:0000259" key="2">
    <source>
        <dbReference type="Pfam" id="PF14371"/>
    </source>
</evidence>
<organism evidence="3 4">
    <name type="scientific">Cyclobacterium jeungdonense</name>
    <dbReference type="NCBI Taxonomy" id="708087"/>
    <lineage>
        <taxon>Bacteria</taxon>
        <taxon>Pseudomonadati</taxon>
        <taxon>Bacteroidota</taxon>
        <taxon>Cytophagia</taxon>
        <taxon>Cytophagales</taxon>
        <taxon>Cyclobacteriaceae</taxon>
        <taxon>Cyclobacterium</taxon>
    </lineage>
</organism>
<feature type="region of interest" description="Disordered" evidence="1">
    <location>
        <begin position="297"/>
        <end position="320"/>
    </location>
</feature>
<protein>
    <submittedName>
        <fullName evidence="3">DUF4412 domain-containing protein</fullName>
    </submittedName>
</protein>
<keyword evidence="4" id="KW-1185">Reference proteome</keyword>
<proteinExistence type="predicted"/>
<gene>
    <name evidence="3" type="ORF">QWZ15_11125</name>
</gene>
<dbReference type="EMBL" id="JAUFQS010000009">
    <property type="protein sequence ID" value="MDN3688385.1"/>
    <property type="molecule type" value="Genomic_DNA"/>
</dbReference>